<gene>
    <name evidence="2" type="ORF">DB31_0538</name>
</gene>
<accession>A0A085WX63</accession>
<reference evidence="2 3" key="1">
    <citation type="submission" date="2014-04" db="EMBL/GenBank/DDBJ databases">
        <title>Genome assembly of Hyalangium minutum DSM 14724.</title>
        <authorList>
            <person name="Sharma G."/>
            <person name="Subramanian S."/>
        </authorList>
    </citation>
    <scope>NUCLEOTIDE SEQUENCE [LARGE SCALE GENOMIC DNA]</scope>
    <source>
        <strain evidence="2 3">DSM 14724</strain>
    </source>
</reference>
<keyword evidence="3" id="KW-1185">Reference proteome</keyword>
<evidence type="ECO:0000313" key="2">
    <source>
        <dbReference type="EMBL" id="KFE72276.1"/>
    </source>
</evidence>
<comment type="caution">
    <text evidence="2">The sequence shown here is derived from an EMBL/GenBank/DDBJ whole genome shotgun (WGS) entry which is preliminary data.</text>
</comment>
<dbReference type="EMBL" id="JMCB01000001">
    <property type="protein sequence ID" value="KFE72276.1"/>
    <property type="molecule type" value="Genomic_DNA"/>
</dbReference>
<organism evidence="2 3">
    <name type="scientific">Hyalangium minutum</name>
    <dbReference type="NCBI Taxonomy" id="394096"/>
    <lineage>
        <taxon>Bacteria</taxon>
        <taxon>Pseudomonadati</taxon>
        <taxon>Myxococcota</taxon>
        <taxon>Myxococcia</taxon>
        <taxon>Myxococcales</taxon>
        <taxon>Cystobacterineae</taxon>
        <taxon>Archangiaceae</taxon>
        <taxon>Hyalangium</taxon>
    </lineage>
</organism>
<evidence type="ECO:0000313" key="3">
    <source>
        <dbReference type="Proteomes" id="UP000028725"/>
    </source>
</evidence>
<name>A0A085WX63_9BACT</name>
<dbReference type="AlphaFoldDB" id="A0A085WX63"/>
<evidence type="ECO:0000256" key="1">
    <source>
        <dbReference type="SAM" id="MobiDB-lite"/>
    </source>
</evidence>
<feature type="region of interest" description="Disordered" evidence="1">
    <location>
        <begin position="33"/>
        <end position="52"/>
    </location>
</feature>
<protein>
    <submittedName>
        <fullName evidence="2">Uncharacterized protein</fullName>
    </submittedName>
</protein>
<sequence length="52" mass="5954">MLGLVARIIRPTSQALTLLDRFLRLHSELVESHSHNVRAEPSLARNGRTHWP</sequence>
<proteinExistence type="predicted"/>
<dbReference type="Proteomes" id="UP000028725">
    <property type="component" value="Unassembled WGS sequence"/>
</dbReference>